<dbReference type="Pfam" id="PF01041">
    <property type="entry name" value="DegT_DnrJ_EryC1"/>
    <property type="match status" value="1"/>
</dbReference>
<dbReference type="InterPro" id="IPR015424">
    <property type="entry name" value="PyrdxlP-dep_Trfase"/>
</dbReference>
<dbReference type="Gene3D" id="3.40.640.10">
    <property type="entry name" value="Type I PLP-dependent aspartate aminotransferase-like (Major domain)"/>
    <property type="match status" value="1"/>
</dbReference>
<dbReference type="OrthoDB" id="9804264at2"/>
<evidence type="ECO:0000256" key="1">
    <source>
        <dbReference type="ARBA" id="ARBA00022898"/>
    </source>
</evidence>
<dbReference type="EMBL" id="NJGG01000001">
    <property type="protein sequence ID" value="OXL16189.1"/>
    <property type="molecule type" value="Genomic_DNA"/>
</dbReference>
<evidence type="ECO:0000256" key="3">
    <source>
        <dbReference type="PIRSR" id="PIRSR000390-1"/>
    </source>
</evidence>
<feature type="modified residue" description="N6-(pyridoxal phosphate)lysine" evidence="4">
    <location>
        <position position="183"/>
    </location>
</feature>
<evidence type="ECO:0000313" key="6">
    <source>
        <dbReference type="EMBL" id="OXL16189.1"/>
    </source>
</evidence>
<organism evidence="6 7">
    <name type="scientific">Polynucleobacter cosmopolitanus</name>
    <dbReference type="NCBI Taxonomy" id="351345"/>
    <lineage>
        <taxon>Bacteria</taxon>
        <taxon>Pseudomonadati</taxon>
        <taxon>Pseudomonadota</taxon>
        <taxon>Betaproteobacteria</taxon>
        <taxon>Burkholderiales</taxon>
        <taxon>Burkholderiaceae</taxon>
        <taxon>Polynucleobacter</taxon>
    </lineage>
</organism>
<comment type="caution">
    <text evidence="6">The sequence shown here is derived from an EMBL/GenBank/DDBJ whole genome shotgun (WGS) entry which is preliminary data.</text>
</comment>
<keyword evidence="7" id="KW-1185">Reference proteome</keyword>
<feature type="active site" description="Proton acceptor" evidence="3">
    <location>
        <position position="183"/>
    </location>
</feature>
<dbReference type="InterPro" id="IPR015421">
    <property type="entry name" value="PyrdxlP-dep_Trfase_major"/>
</dbReference>
<dbReference type="Proteomes" id="UP000215188">
    <property type="component" value="Unassembled WGS sequence"/>
</dbReference>
<name>A0A229FXM2_9BURK</name>
<dbReference type="PANTHER" id="PTHR30244">
    <property type="entry name" value="TRANSAMINASE"/>
    <property type="match status" value="1"/>
</dbReference>
<dbReference type="InterPro" id="IPR000653">
    <property type="entry name" value="DegT/StrS_aminotransferase"/>
</dbReference>
<dbReference type="PIRSF" id="PIRSF000390">
    <property type="entry name" value="PLP_StrS"/>
    <property type="match status" value="1"/>
</dbReference>
<evidence type="ECO:0000256" key="5">
    <source>
        <dbReference type="RuleBase" id="RU004508"/>
    </source>
</evidence>
<dbReference type="AlphaFoldDB" id="A0A229FXM2"/>
<accession>A0A229FXM2</accession>
<sequence>MSISLFRPSVPPLSAYLPYLEMVESNQMYSNFGPLHDLFSKRLSDYFLLQPSQIELFSNGTMALVAALHSLKIAQRPYCLLPSWTFSASAQAVVAAGLIPIFVDVDETTMQLNAEILHSVSEEILKKTSVVLIVSPFGAPLNLSGFKELSEHFGMKVLCDCAAGFDAVQQIQFPTVISMHATKSFGIGEGGALLGLDEELIANARAYSNFGFMGGRESRTLGVNGKLSEFHAAIGLAALDLWAETRSGYFVQATQYLNNKTDSDTFQFQNGWGSNWISSSCVIRFSDENLKRHKKSQLLTQNISTRDWWESGCHLQPAFKSYKSMGSLSNTLKLASVTLGIPFYRGIDFCSVDKIFQILNDV</sequence>
<dbReference type="GO" id="GO:0030170">
    <property type="term" value="F:pyridoxal phosphate binding"/>
    <property type="evidence" value="ECO:0007669"/>
    <property type="project" value="TreeGrafter"/>
</dbReference>
<comment type="similarity">
    <text evidence="2 5">Belongs to the DegT/DnrJ/EryC1 family.</text>
</comment>
<proteinExistence type="inferred from homology"/>
<dbReference type="SUPFAM" id="SSF53383">
    <property type="entry name" value="PLP-dependent transferases"/>
    <property type="match status" value="1"/>
</dbReference>
<dbReference type="GO" id="GO:0008483">
    <property type="term" value="F:transaminase activity"/>
    <property type="evidence" value="ECO:0007669"/>
    <property type="project" value="TreeGrafter"/>
</dbReference>
<evidence type="ECO:0008006" key="8">
    <source>
        <dbReference type="Google" id="ProtNLM"/>
    </source>
</evidence>
<reference evidence="6 7" key="1">
    <citation type="submission" date="2017-06" db="EMBL/GenBank/DDBJ databases">
        <title>Reclassification of a Polynucleobacter cosmopolitanus strain isolated from tropical Lake Victoria as Polynucleobacter victoriensis comb. nov.</title>
        <authorList>
            <person name="Hahn M.W."/>
        </authorList>
    </citation>
    <scope>NUCLEOTIDE SEQUENCE [LARGE SCALE GENOMIC DNA]</scope>
    <source>
        <strain evidence="6 7">MWH-MoIso2</strain>
    </source>
</reference>
<evidence type="ECO:0000313" key="7">
    <source>
        <dbReference type="Proteomes" id="UP000215188"/>
    </source>
</evidence>
<gene>
    <name evidence="6" type="ORF">AOC33_03690</name>
</gene>
<dbReference type="PANTHER" id="PTHR30244:SF9">
    <property type="entry name" value="PROTEIN RV3402C"/>
    <property type="match status" value="1"/>
</dbReference>
<keyword evidence="1 4" id="KW-0663">Pyridoxal phosphate</keyword>
<evidence type="ECO:0000256" key="4">
    <source>
        <dbReference type="PIRSR" id="PIRSR000390-2"/>
    </source>
</evidence>
<protein>
    <recommendedName>
        <fullName evidence="8">DegT/DnrJ/EryC1/StrS aminotransferase</fullName>
    </recommendedName>
</protein>
<dbReference type="GO" id="GO:0000271">
    <property type="term" value="P:polysaccharide biosynthetic process"/>
    <property type="evidence" value="ECO:0007669"/>
    <property type="project" value="TreeGrafter"/>
</dbReference>
<evidence type="ECO:0000256" key="2">
    <source>
        <dbReference type="ARBA" id="ARBA00037999"/>
    </source>
</evidence>